<reference evidence="18" key="2">
    <citation type="submission" date="2019-10" db="EMBL/GenBank/DDBJ databases">
        <title>A de novo genome assembly of a pear dwarfing rootstock.</title>
        <authorList>
            <person name="Wang F."/>
            <person name="Wang J."/>
            <person name="Li S."/>
            <person name="Zhang Y."/>
            <person name="Fang M."/>
            <person name="Ma L."/>
            <person name="Zhao Y."/>
            <person name="Jiang S."/>
        </authorList>
    </citation>
    <scope>NUCLEOTIDE SEQUENCE [LARGE SCALE GENOMIC DNA]</scope>
</reference>
<dbReference type="Pfam" id="PF05786">
    <property type="entry name" value="Cnd2"/>
    <property type="match status" value="1"/>
</dbReference>
<sequence length="974" mass="110756">MAKKRASSSSMSRLLSFVSRLFIVLSVILCLLAFLRLIHSQSKDQPPVFASPTRFPAAIRDNQFEGPPKVAFLFLARRDLPLDFLWNTFFKPGFVFDEPTTRSAFFHGRQLNNSIQVGWGESSMIEAERILLQEALRDPANQRFVLLSDSCVPLYNFSYIYNYIISSPKSFVDSFVDGHAFRYDPKMAPTIPKERWRKGSQWIALVRRHAEIIVNDKTVFPVFRKFCKRWPPGDLKWRRKLLAFNFDIKYLLQTFEQKRNCIPDEHYVQTLLAISGLEDELERRALTYTSWNQSAAGSKKRSWHPIKFDFADAGPQKMREIKDIEHVYYESEGRTEFCRANSEVAPCYLFARKFTLGAAVRIMREGLVGPKSIALNLPPQQGDPDPGLGKEQILELFQNCIKLASENKINQKNTWELNLIDHLTDIIKVEEENDTETNFQKASCTLEAGVKIYSMRVDSVHSEAYKVLGGMNRAGQEDEQDTSAEDANADNGKDVANSKHEMQKKISPLSTLESSFEALNVKKFDVAFAVDPLYHQTSAQFDEGGAKGLLMNNLGVYGGCRVLFDSSEVPGKCSASDNQLDKSDTIDLSFASEYVERMVLNMRIKDEISPTLRSLVDRFDEDNRRPPDIYTCDQESAEQVDAANNNEADFDCDVSENCGNWDYDHDDQTSVVEEGLNCESSTLPSYHEENEPGAYHELDTDERLEKVDGYLFLSLGFTSKQNAWAGPDHWKYRKTKVPENDPPAEQPETAKQKKTKAQQDLDFTKSLEEEFSDIFAPPKNPKSLLLPANRAPCNTKLPEDCHYQPEELIKLFLLPQVKCLGRRCRKPSDESRQQCDADGQFPYYDDESGLGGQYDDGNIHSDVEDFSTLVSQPRQVNKVEVQYDKTSKQVDVQALKETLWNHVQESVQTSIEGEEQLVSFKQMLGNFPGDCRAAETINDISPHLCFICLLHLANEHGLRILGSNNLDDLSVHLT</sequence>
<keyword evidence="9" id="KW-0328">Glycosyltransferase</keyword>
<evidence type="ECO:0000256" key="6">
    <source>
        <dbReference type="ARBA" id="ARBA00022454"/>
    </source>
</evidence>
<dbReference type="GO" id="GO:0016020">
    <property type="term" value="C:membrane"/>
    <property type="evidence" value="ECO:0007669"/>
    <property type="project" value="UniProtKB-SubCell"/>
</dbReference>
<feature type="region of interest" description="Disordered" evidence="16">
    <location>
        <begin position="471"/>
        <end position="507"/>
    </location>
</feature>
<protein>
    <recommendedName>
        <fullName evidence="5">Condensin complex subunit 2</fullName>
    </recommendedName>
</protein>
<comment type="caution">
    <text evidence="17">The sequence shown here is derived from an EMBL/GenBank/DDBJ whole genome shotgun (WGS) entry which is preliminary data.</text>
</comment>
<dbReference type="Pfam" id="PF02485">
    <property type="entry name" value="Branch"/>
    <property type="match status" value="1"/>
</dbReference>
<reference evidence="17 18" key="1">
    <citation type="submission" date="2019-09" db="EMBL/GenBank/DDBJ databases">
        <authorList>
            <person name="Ou C."/>
        </authorList>
    </citation>
    <scope>NUCLEOTIDE SEQUENCE [LARGE SCALE GENOMIC DNA]</scope>
    <source>
        <strain evidence="17">S2</strain>
        <tissue evidence="17">Leaf</tissue>
    </source>
</reference>
<feature type="compositionally biased region" description="Acidic residues" evidence="16">
    <location>
        <begin position="477"/>
        <end position="488"/>
    </location>
</feature>
<evidence type="ECO:0000256" key="7">
    <source>
        <dbReference type="ARBA" id="ARBA00022490"/>
    </source>
</evidence>
<keyword evidence="11" id="KW-0498">Mitosis</keyword>
<dbReference type="OrthoDB" id="362021at2759"/>
<dbReference type="Proteomes" id="UP000327157">
    <property type="component" value="Chromosome 9"/>
</dbReference>
<dbReference type="PANTHER" id="PTHR13108">
    <property type="entry name" value="CONDENSIN COMPLEX SUBUNIT 2"/>
    <property type="match status" value="1"/>
</dbReference>
<keyword evidence="7" id="KW-0963">Cytoplasm</keyword>
<dbReference type="EMBL" id="SMOL01000458">
    <property type="protein sequence ID" value="KAB2613581.1"/>
    <property type="molecule type" value="Genomic_DNA"/>
</dbReference>
<keyword evidence="10" id="KW-0808">Transferase</keyword>
<comment type="subcellular location">
    <subcellularLocation>
        <location evidence="1">Chromosome</location>
    </subcellularLocation>
    <subcellularLocation>
        <location evidence="2">Cytoplasm</location>
    </subcellularLocation>
    <subcellularLocation>
        <location evidence="3">Membrane</location>
        <topology evidence="3">Single-pass type II membrane protein</topology>
    </subcellularLocation>
</comment>
<evidence type="ECO:0000256" key="10">
    <source>
        <dbReference type="ARBA" id="ARBA00022679"/>
    </source>
</evidence>
<dbReference type="InterPro" id="IPR003406">
    <property type="entry name" value="Glyco_trans_14"/>
</dbReference>
<name>A0A5N5GIB2_9ROSA</name>
<evidence type="ECO:0000256" key="5">
    <source>
        <dbReference type="ARBA" id="ARBA00016065"/>
    </source>
</evidence>
<evidence type="ECO:0000256" key="3">
    <source>
        <dbReference type="ARBA" id="ARBA00004606"/>
    </source>
</evidence>
<accession>A0A5N5GIB2</accession>
<gene>
    <name evidence="17" type="ORF">D8674_035897</name>
</gene>
<dbReference type="GO" id="GO:0003682">
    <property type="term" value="F:chromatin binding"/>
    <property type="evidence" value="ECO:0007669"/>
    <property type="project" value="TreeGrafter"/>
</dbReference>
<dbReference type="AlphaFoldDB" id="A0A5N5GIB2"/>
<dbReference type="PANTHER" id="PTHR13108:SF9">
    <property type="entry name" value="CONDENSIN COMPLEX SUBUNIT 2"/>
    <property type="match status" value="1"/>
</dbReference>
<dbReference type="GO" id="GO:0051301">
    <property type="term" value="P:cell division"/>
    <property type="evidence" value="ECO:0007669"/>
    <property type="project" value="UniProtKB-KW"/>
</dbReference>
<dbReference type="GO" id="GO:0005737">
    <property type="term" value="C:cytoplasm"/>
    <property type="evidence" value="ECO:0007669"/>
    <property type="project" value="UniProtKB-SubCell"/>
</dbReference>
<evidence type="ECO:0000256" key="4">
    <source>
        <dbReference type="ARBA" id="ARBA00009471"/>
    </source>
</evidence>
<evidence type="ECO:0000256" key="12">
    <source>
        <dbReference type="ARBA" id="ARBA00023067"/>
    </source>
</evidence>
<keyword evidence="8" id="KW-0132">Cell division</keyword>
<dbReference type="GO" id="GO:0007076">
    <property type="term" value="P:mitotic chromosome condensation"/>
    <property type="evidence" value="ECO:0007669"/>
    <property type="project" value="InterPro"/>
</dbReference>
<keyword evidence="12" id="KW-0226">DNA condensation</keyword>
<evidence type="ECO:0000256" key="13">
    <source>
        <dbReference type="ARBA" id="ARBA00023136"/>
    </source>
</evidence>
<feature type="region of interest" description="Disordered" evidence="16">
    <location>
        <begin position="733"/>
        <end position="759"/>
    </location>
</feature>
<keyword evidence="6" id="KW-0158">Chromosome</keyword>
<comment type="similarity">
    <text evidence="4">Belongs to the CND2 (condensin subunit 2) family.</text>
</comment>
<proteinExistence type="inferred from homology"/>
<keyword evidence="13" id="KW-0472">Membrane</keyword>
<keyword evidence="15" id="KW-0131">Cell cycle</keyword>
<evidence type="ECO:0000256" key="15">
    <source>
        <dbReference type="ARBA" id="ARBA00023306"/>
    </source>
</evidence>
<evidence type="ECO:0000313" key="18">
    <source>
        <dbReference type="Proteomes" id="UP000327157"/>
    </source>
</evidence>
<evidence type="ECO:0000256" key="2">
    <source>
        <dbReference type="ARBA" id="ARBA00004496"/>
    </source>
</evidence>
<evidence type="ECO:0000256" key="8">
    <source>
        <dbReference type="ARBA" id="ARBA00022618"/>
    </source>
</evidence>
<organism evidence="17 18">
    <name type="scientific">Pyrus ussuriensis x Pyrus communis</name>
    <dbReference type="NCBI Taxonomy" id="2448454"/>
    <lineage>
        <taxon>Eukaryota</taxon>
        <taxon>Viridiplantae</taxon>
        <taxon>Streptophyta</taxon>
        <taxon>Embryophyta</taxon>
        <taxon>Tracheophyta</taxon>
        <taxon>Spermatophyta</taxon>
        <taxon>Magnoliopsida</taxon>
        <taxon>eudicotyledons</taxon>
        <taxon>Gunneridae</taxon>
        <taxon>Pentapetalae</taxon>
        <taxon>rosids</taxon>
        <taxon>fabids</taxon>
        <taxon>Rosales</taxon>
        <taxon>Rosaceae</taxon>
        <taxon>Amygdaloideae</taxon>
        <taxon>Maleae</taxon>
        <taxon>Pyrus</taxon>
    </lineage>
</organism>
<dbReference type="GO" id="GO:0016757">
    <property type="term" value="F:glycosyltransferase activity"/>
    <property type="evidence" value="ECO:0007669"/>
    <property type="project" value="UniProtKB-KW"/>
</dbReference>
<evidence type="ECO:0000256" key="11">
    <source>
        <dbReference type="ARBA" id="ARBA00022776"/>
    </source>
</evidence>
<dbReference type="GO" id="GO:0000796">
    <property type="term" value="C:condensin complex"/>
    <property type="evidence" value="ECO:0007669"/>
    <property type="project" value="InterPro"/>
</dbReference>
<evidence type="ECO:0000313" key="17">
    <source>
        <dbReference type="EMBL" id="KAB2613581.1"/>
    </source>
</evidence>
<evidence type="ECO:0000256" key="14">
    <source>
        <dbReference type="ARBA" id="ARBA00023180"/>
    </source>
</evidence>
<evidence type="ECO:0000256" key="16">
    <source>
        <dbReference type="SAM" id="MobiDB-lite"/>
    </source>
</evidence>
<evidence type="ECO:0000256" key="9">
    <source>
        <dbReference type="ARBA" id="ARBA00022676"/>
    </source>
</evidence>
<evidence type="ECO:0000256" key="1">
    <source>
        <dbReference type="ARBA" id="ARBA00004286"/>
    </source>
</evidence>
<keyword evidence="14" id="KW-0325">Glycoprotein</keyword>
<reference evidence="17 18" key="3">
    <citation type="submission" date="2019-11" db="EMBL/GenBank/DDBJ databases">
        <title>A de novo genome assembly of a pear dwarfing rootstock.</title>
        <authorList>
            <person name="Wang F."/>
            <person name="Wang J."/>
            <person name="Li S."/>
            <person name="Zhang Y."/>
            <person name="Fang M."/>
            <person name="Ma L."/>
            <person name="Zhao Y."/>
            <person name="Jiang S."/>
        </authorList>
    </citation>
    <scope>NUCLEOTIDE SEQUENCE [LARGE SCALE GENOMIC DNA]</scope>
    <source>
        <strain evidence="17">S2</strain>
        <tissue evidence="17">Leaf</tissue>
    </source>
</reference>
<dbReference type="InterPro" id="IPR022816">
    <property type="entry name" value="Condensin_barren_su2"/>
</dbReference>
<keyword evidence="18" id="KW-1185">Reference proteome</keyword>
<feature type="compositionally biased region" description="Basic and acidic residues" evidence="16">
    <location>
        <begin position="491"/>
        <end position="504"/>
    </location>
</feature>